<accession>A0A7W0C6H5</accession>
<name>A0A7W0C6H5_9BACT</name>
<evidence type="ECO:0000313" key="1">
    <source>
        <dbReference type="EMBL" id="MBA2880093.1"/>
    </source>
</evidence>
<dbReference type="AlphaFoldDB" id="A0A7W0C6H5"/>
<dbReference type="EMBL" id="JACDUS010000001">
    <property type="protein sequence ID" value="MBA2880093.1"/>
    <property type="molecule type" value="Genomic_DNA"/>
</dbReference>
<keyword evidence="2" id="KW-1185">Reference proteome</keyword>
<comment type="caution">
    <text evidence="1">The sequence shown here is derived from an EMBL/GenBank/DDBJ whole genome shotgun (WGS) entry which is preliminary data.</text>
</comment>
<evidence type="ECO:0000313" key="2">
    <source>
        <dbReference type="Proteomes" id="UP000525298"/>
    </source>
</evidence>
<proteinExistence type="predicted"/>
<reference evidence="1 2" key="1">
    <citation type="submission" date="2020-07" db="EMBL/GenBank/DDBJ databases">
        <title>Genomic Encyclopedia of Type Strains, Phase IV (KMG-IV): sequencing the most valuable type-strain genomes for metagenomic binning, comparative biology and taxonomic classification.</title>
        <authorList>
            <person name="Goeker M."/>
        </authorList>
    </citation>
    <scope>NUCLEOTIDE SEQUENCE [LARGE SCALE GENOMIC DNA]</scope>
    <source>
        <strain evidence="1 2">DSM 17721</strain>
    </source>
</reference>
<protein>
    <submittedName>
        <fullName evidence="1">Uncharacterized protein</fullName>
    </submittedName>
</protein>
<dbReference type="Proteomes" id="UP000525298">
    <property type="component" value="Unassembled WGS sequence"/>
</dbReference>
<gene>
    <name evidence="1" type="ORF">HNR65_000400</name>
</gene>
<dbReference type="RefSeq" id="WP_181549760.1">
    <property type="nucleotide sequence ID" value="NZ_JACDUS010000001.1"/>
</dbReference>
<sequence>MTEQWEKDLSCAVSCTRCNSALGAADRRILSVYTHAPICMACKKKEESRPDYEETSRQMIGQCMADTEAAWSDPGGYCFYHFYPFTCE</sequence>
<organism evidence="1 2">
    <name type="scientific">Desulfosalsimonas propionicica</name>
    <dbReference type="NCBI Taxonomy" id="332175"/>
    <lineage>
        <taxon>Bacteria</taxon>
        <taxon>Pseudomonadati</taxon>
        <taxon>Thermodesulfobacteriota</taxon>
        <taxon>Desulfobacteria</taxon>
        <taxon>Desulfobacterales</taxon>
        <taxon>Desulfosalsimonadaceae</taxon>
        <taxon>Desulfosalsimonas</taxon>
    </lineage>
</organism>